<evidence type="ECO:0000259" key="1">
    <source>
        <dbReference type="Pfam" id="PF05003"/>
    </source>
</evidence>
<dbReference type="Proteomes" id="UP000593562">
    <property type="component" value="Unassembled WGS sequence"/>
</dbReference>
<protein>
    <submittedName>
        <fullName evidence="3">Uncharacterized protein</fullName>
    </submittedName>
</protein>
<name>A0A7J7CTP3_TRIWF</name>
<proteinExistence type="predicted"/>
<reference evidence="3 4" key="1">
    <citation type="journal article" date="2020" name="Nat. Commun.">
        <title>Genome of Tripterygium wilfordii and identification of cytochrome P450 involved in triptolide biosynthesis.</title>
        <authorList>
            <person name="Tu L."/>
            <person name="Su P."/>
            <person name="Zhang Z."/>
            <person name="Gao L."/>
            <person name="Wang J."/>
            <person name="Hu T."/>
            <person name="Zhou J."/>
            <person name="Zhang Y."/>
            <person name="Zhao Y."/>
            <person name="Liu Y."/>
            <person name="Song Y."/>
            <person name="Tong Y."/>
            <person name="Lu Y."/>
            <person name="Yang J."/>
            <person name="Xu C."/>
            <person name="Jia M."/>
            <person name="Peters R.J."/>
            <person name="Huang L."/>
            <person name="Gao W."/>
        </authorList>
    </citation>
    <scope>NUCLEOTIDE SEQUENCE [LARGE SCALE GENOMIC DNA]</scope>
    <source>
        <strain evidence="4">cv. XIE 37</strain>
        <tissue evidence="3">Leaf</tissue>
    </source>
</reference>
<organism evidence="3 4">
    <name type="scientific">Tripterygium wilfordii</name>
    <name type="common">Thunder God vine</name>
    <dbReference type="NCBI Taxonomy" id="458696"/>
    <lineage>
        <taxon>Eukaryota</taxon>
        <taxon>Viridiplantae</taxon>
        <taxon>Streptophyta</taxon>
        <taxon>Embryophyta</taxon>
        <taxon>Tracheophyta</taxon>
        <taxon>Spermatophyta</taxon>
        <taxon>Magnoliopsida</taxon>
        <taxon>eudicotyledons</taxon>
        <taxon>Gunneridae</taxon>
        <taxon>Pentapetalae</taxon>
        <taxon>rosids</taxon>
        <taxon>fabids</taxon>
        <taxon>Celastrales</taxon>
        <taxon>Celastraceae</taxon>
        <taxon>Tripterygium</taxon>
    </lineage>
</organism>
<evidence type="ECO:0000259" key="2">
    <source>
        <dbReference type="Pfam" id="PF11961"/>
    </source>
</evidence>
<evidence type="ECO:0000313" key="3">
    <source>
        <dbReference type="EMBL" id="KAF5737495.1"/>
    </source>
</evidence>
<dbReference type="Pfam" id="PF05003">
    <property type="entry name" value="DUF668"/>
    <property type="match status" value="1"/>
</dbReference>
<gene>
    <name evidence="3" type="ORF">HS088_TW13G00376</name>
</gene>
<keyword evidence="4" id="KW-1185">Reference proteome</keyword>
<sequence>MPLIQRKGASVTDSAGIGILAFEVASLMSKLVNLWHYLNDKEFDRMMREEILNSIGIQRLVANDNEYLMDLVLDEIIENFGIVAQSVARIASKCTDPIYHRFEHFISDPIRKGSEWLGWEYRLKKMEKKVKKMKRFVTMTFQLSQELEVLVELEQTFRRMEADSAIERVKLLEFQKKVMWQRQEVKYLQEMSLWGRTHDYIVRLLARSLFTILERIKHVFEADKVAAIERNNDSKHLNTIHLSRSYSSSAHTQVYSSEISLCGLAPGHVGRKTSKLEQTTDGNTVNYKQSRAQHDLNGKYQHLKTKNFPNAGPFKGCMTAGSDSPILQSCKPTGGGSMRFTHVHLKNVSKYGKLNGEALSCSDKVHLKLLLFSSKRVLSSAPPSTLGDAALALHYANVIILIEKLTSSSHMIGLDARDDLYNMLPTSIRTSLRSRLKSYAKSLASSSSYDSSLAAEWSLALAQILEWLVPLAHNTIKWHSERNFEKEHAASRTNVLLVQTLHYANQAKTEATITELLLGLNYIYRIRRELNDRVETAVSEAPERGAKKEHC</sequence>
<dbReference type="PANTHER" id="PTHR31371">
    <property type="entry name" value="BNAC09G50660D PROTEIN"/>
    <property type="match status" value="1"/>
</dbReference>
<accession>A0A7J7CTP3</accession>
<dbReference type="InterPro" id="IPR021864">
    <property type="entry name" value="DUF3475"/>
</dbReference>
<dbReference type="AlphaFoldDB" id="A0A7J7CTP3"/>
<feature type="domain" description="DUF3475" evidence="2">
    <location>
        <begin position="19"/>
        <end position="76"/>
    </location>
</feature>
<dbReference type="InterPro" id="IPR007700">
    <property type="entry name" value="DUF668"/>
</dbReference>
<comment type="caution">
    <text evidence="3">The sequence shown here is derived from an EMBL/GenBank/DDBJ whole genome shotgun (WGS) entry which is preliminary data.</text>
</comment>
<dbReference type="PANTHER" id="PTHR31371:SF4">
    <property type="entry name" value="DUF668 DOMAIN-CONTAINING PROTEIN"/>
    <property type="match status" value="1"/>
</dbReference>
<evidence type="ECO:0000313" key="4">
    <source>
        <dbReference type="Proteomes" id="UP000593562"/>
    </source>
</evidence>
<dbReference type="Pfam" id="PF11961">
    <property type="entry name" value="DUF3475"/>
    <property type="match status" value="1"/>
</dbReference>
<dbReference type="InParanoid" id="A0A7J7CTP3"/>
<dbReference type="GO" id="GO:0045927">
    <property type="term" value="P:positive regulation of growth"/>
    <property type="evidence" value="ECO:0007669"/>
    <property type="project" value="InterPro"/>
</dbReference>
<dbReference type="OrthoDB" id="2018987at2759"/>
<dbReference type="EMBL" id="JAAARO010000013">
    <property type="protein sequence ID" value="KAF5737495.1"/>
    <property type="molecule type" value="Genomic_DNA"/>
</dbReference>
<feature type="domain" description="DUF668" evidence="1">
    <location>
        <begin position="385"/>
        <end position="477"/>
    </location>
</feature>